<gene>
    <name evidence="2" type="ORF">PITCH_A770001</name>
</gene>
<dbReference type="EMBL" id="OJIN01000222">
    <property type="protein sequence ID" value="SPD75863.1"/>
    <property type="molecule type" value="Genomic_DNA"/>
</dbReference>
<reference evidence="2" key="1">
    <citation type="submission" date="2018-01" db="EMBL/GenBank/DDBJ databases">
        <authorList>
            <person name="Regsiter A."/>
            <person name="William W."/>
        </authorList>
    </citation>
    <scope>NUCLEOTIDE SEQUENCE</scope>
    <source>
        <strain evidence="2">TRIP AH-1</strain>
    </source>
</reference>
<keyword evidence="1" id="KW-0812">Transmembrane</keyword>
<sequence length="984" mass="112483">MENDKQKNPLLNISGLIAILAILGVTIFTQSPFRSSRPTVPDLRESVNVNARLWQDPFLAVMDHLKDFDKSPSELSSHSFLLSYPTEGNDPFNINERLEKGRVTVLGVMVSGKRFAEDNEQRIRYRYALLSGLGSLGFIPEDSEHIKYVCVSTADNSDEKAASLSNIMPYEWLKYSPNEDSVLILWINDDVFRQHYPLKGLNFLAAWIGCKGMDKEKFALKIIGPAESGTLKCMLREAYQSNKGYFDALKGVFIYSALATADDSQLIEGVGQDKVRDDEARKNIIAAFRKHDITFNRTIRTDRKLAEMLIEELKLRGLKAGDKEKDILLVSEWDTFYGRSMPGIFRRALSERACTLEEDSQVLNISYLRGIDGILPNEKEVSRAEELNKLEDAAGKSQYDYLRRLTGEAYRFSKNRERSIKAIGVLGTDFYDKLLVLQAFHERFPQAVFFTTDLDARFLHPEVLKWTRNLIVASNFDLTLRKNMTKGWFGDIPPFRDNYQTSLFFTTTHALGDYAKPQNGSQNQKSIEERVVPQVFEIGRFSAVKISPEENNINPKHNYNDKVKTKFLNIAVIAIITLALLFFFISSTVYVFICETFLAHWIKAAGLMVLVAAGCYYFNKFVILNSWEEPVFLFEGVSIWPTEALRLIAIIFAVGFIIMAQKKLKNNMESIEDNFDLSFTEKKNEKSAVSENLRQKSKVLLMLFKIRDKFTYHWKVDVDLLDGLWREYRARSTWKYRILRLLPVLLTYGLLVIAIINFSEKPVAPVRGNISRIIDVIVLSITLLSFASLVFYVFDVTRCCRKFINDVLEKMINTGRAINIDAKSGNEKAGKVDAKKEYLLIHLIASHTDTVGKLIFYPFIVWFLMFVSRLRLFDNWQTPIGLAIVITMAALIVWSCAFILRRSAEDARARTVHRLKRELAAGILNDNPDEGDNKKLEFAIKEISELQEGAFVPFMKHPLVQSFFLPFGGVGGVYLFDFLTKMNI</sequence>
<keyword evidence="1" id="KW-1133">Transmembrane helix</keyword>
<proteinExistence type="predicted"/>
<feature type="transmembrane region" description="Helical" evidence="1">
    <location>
        <begin position="738"/>
        <end position="758"/>
    </location>
</feature>
<keyword evidence="1" id="KW-0472">Membrane</keyword>
<evidence type="ECO:0000313" key="2">
    <source>
        <dbReference type="EMBL" id="SPD75863.1"/>
    </source>
</evidence>
<accession>A0A445N2D9</accession>
<feature type="transmembrane region" description="Helical" evidence="1">
    <location>
        <begin position="600"/>
        <end position="619"/>
    </location>
</feature>
<organism evidence="2">
    <name type="scientific">uncultured Desulfobacterium sp</name>
    <dbReference type="NCBI Taxonomy" id="201089"/>
    <lineage>
        <taxon>Bacteria</taxon>
        <taxon>Pseudomonadati</taxon>
        <taxon>Thermodesulfobacteriota</taxon>
        <taxon>Desulfobacteria</taxon>
        <taxon>Desulfobacterales</taxon>
        <taxon>Desulfobacteriaceae</taxon>
        <taxon>Desulfobacterium</taxon>
        <taxon>environmental samples</taxon>
    </lineage>
</organism>
<feature type="transmembrane region" description="Helical" evidence="1">
    <location>
        <begin position="879"/>
        <end position="900"/>
    </location>
</feature>
<feature type="transmembrane region" description="Helical" evidence="1">
    <location>
        <begin position="567"/>
        <end position="593"/>
    </location>
</feature>
<feature type="transmembrane region" description="Helical" evidence="1">
    <location>
        <begin position="854"/>
        <end position="873"/>
    </location>
</feature>
<feature type="transmembrane region" description="Helical" evidence="1">
    <location>
        <begin position="9"/>
        <end position="28"/>
    </location>
</feature>
<feature type="transmembrane region" description="Helical" evidence="1">
    <location>
        <begin position="770"/>
        <end position="794"/>
    </location>
</feature>
<protein>
    <submittedName>
        <fullName evidence="2">Uncharacterized protein</fullName>
    </submittedName>
</protein>
<feature type="transmembrane region" description="Helical" evidence="1">
    <location>
        <begin position="639"/>
        <end position="660"/>
    </location>
</feature>
<name>A0A445N2D9_9BACT</name>
<evidence type="ECO:0000256" key="1">
    <source>
        <dbReference type="SAM" id="Phobius"/>
    </source>
</evidence>
<dbReference type="AlphaFoldDB" id="A0A445N2D9"/>